<dbReference type="GeneID" id="26838057"/>
<feature type="transmembrane region" description="Helical" evidence="2">
    <location>
        <begin position="286"/>
        <end position="311"/>
    </location>
</feature>
<proteinExistence type="predicted"/>
<dbReference type="PANTHER" id="PTHR42109">
    <property type="entry name" value="UNPLACED GENOMIC SCAFFOLD UM_SCAF_CONTIG_1.265, WHOLE GENOME SHOTGUN SEQUENCE"/>
    <property type="match status" value="1"/>
</dbReference>
<feature type="region of interest" description="Disordered" evidence="1">
    <location>
        <begin position="115"/>
        <end position="158"/>
    </location>
</feature>
<reference evidence="3 4" key="1">
    <citation type="submission" date="2015-11" db="EMBL/GenBank/DDBJ databases">
        <title>The genome of Debaryomyces fabryi.</title>
        <authorList>
            <person name="Tafer H."/>
            <person name="Lopandic K."/>
        </authorList>
    </citation>
    <scope>NUCLEOTIDE SEQUENCE [LARGE SCALE GENOMIC DNA]</scope>
    <source>
        <strain evidence="3 4">CBS 789</strain>
    </source>
</reference>
<feature type="transmembrane region" description="Helical" evidence="2">
    <location>
        <begin position="37"/>
        <end position="59"/>
    </location>
</feature>
<keyword evidence="4" id="KW-1185">Reference proteome</keyword>
<feature type="compositionally biased region" description="Basic and acidic residues" evidence="1">
    <location>
        <begin position="129"/>
        <end position="158"/>
    </location>
</feature>
<dbReference type="OrthoDB" id="2560628at2759"/>
<feature type="transmembrane region" description="Helical" evidence="2">
    <location>
        <begin position="243"/>
        <end position="266"/>
    </location>
</feature>
<comment type="caution">
    <text evidence="3">The sequence shown here is derived from an EMBL/GenBank/DDBJ whole genome shotgun (WGS) entry which is preliminary data.</text>
</comment>
<protein>
    <submittedName>
        <fullName evidence="3">Uncharacterized protein</fullName>
    </submittedName>
</protein>
<evidence type="ECO:0000313" key="3">
    <source>
        <dbReference type="EMBL" id="KSA03151.1"/>
    </source>
</evidence>
<evidence type="ECO:0000256" key="1">
    <source>
        <dbReference type="SAM" id="MobiDB-lite"/>
    </source>
</evidence>
<evidence type="ECO:0000313" key="4">
    <source>
        <dbReference type="Proteomes" id="UP000054251"/>
    </source>
</evidence>
<dbReference type="RefSeq" id="XP_015469253.1">
    <property type="nucleotide sequence ID" value="XM_015609878.1"/>
</dbReference>
<feature type="compositionally biased region" description="Acidic residues" evidence="1">
    <location>
        <begin position="115"/>
        <end position="128"/>
    </location>
</feature>
<accession>A0A0V1Q4L3</accession>
<feature type="transmembrane region" description="Helical" evidence="2">
    <location>
        <begin position="71"/>
        <end position="93"/>
    </location>
</feature>
<gene>
    <name evidence="3" type="ORF">AC631_01048</name>
</gene>
<sequence length="342" mass="38758">MAFDSTEAGVAASIFLGLYTAYFLLAINVVRHEGFKFIYRILLMFGLFRVAGQLCGVAFAKLGVEHWKWLIAYLVFTAEGYFTLIVASFYFIVQCQVRQKGRSWLLNHRDEVEDGDGASEEREIDENGSEEREAYENASDEKEDYRRKSDGEMSVGKWDKKPKSVSWASIFYTFLIPANAFIVAGGSLLTGASAEELQKETGNVSTSKALRTTGQAIFLLQTGLVVLLLIYVYVKEKIRGRTIYLLFAASPFLLVRGIFGILSIYVDKMNYYKLSNYTAEGLTPSFVAYEYCLATTMEFMAACLLISNYYLDRDAKVADREKIKEFEKESFFKKILTIVVLL</sequence>
<feature type="transmembrane region" description="Helical" evidence="2">
    <location>
        <begin position="170"/>
        <end position="194"/>
    </location>
</feature>
<dbReference type="AlphaFoldDB" id="A0A0V1Q4L3"/>
<feature type="transmembrane region" description="Helical" evidence="2">
    <location>
        <begin position="214"/>
        <end position="234"/>
    </location>
</feature>
<keyword evidence="2" id="KW-0472">Membrane</keyword>
<dbReference type="EMBL" id="LMYN01000013">
    <property type="protein sequence ID" value="KSA03151.1"/>
    <property type="molecule type" value="Genomic_DNA"/>
</dbReference>
<dbReference type="PANTHER" id="PTHR42109:SF2">
    <property type="entry name" value="INTEGRAL MEMBRANE PROTEIN"/>
    <property type="match status" value="1"/>
</dbReference>
<keyword evidence="2" id="KW-0812">Transmembrane</keyword>
<dbReference type="Proteomes" id="UP000054251">
    <property type="component" value="Unassembled WGS sequence"/>
</dbReference>
<name>A0A0V1Q4L3_9ASCO</name>
<evidence type="ECO:0000256" key="2">
    <source>
        <dbReference type="SAM" id="Phobius"/>
    </source>
</evidence>
<keyword evidence="2" id="KW-1133">Transmembrane helix</keyword>
<organism evidence="3 4">
    <name type="scientific">Debaryomyces fabryi</name>
    <dbReference type="NCBI Taxonomy" id="58627"/>
    <lineage>
        <taxon>Eukaryota</taxon>
        <taxon>Fungi</taxon>
        <taxon>Dikarya</taxon>
        <taxon>Ascomycota</taxon>
        <taxon>Saccharomycotina</taxon>
        <taxon>Pichiomycetes</taxon>
        <taxon>Debaryomycetaceae</taxon>
        <taxon>Debaryomyces</taxon>
    </lineage>
</organism>
<feature type="transmembrane region" description="Helical" evidence="2">
    <location>
        <begin position="12"/>
        <end position="30"/>
    </location>
</feature>